<evidence type="ECO:0000256" key="1">
    <source>
        <dbReference type="SAM" id="Phobius"/>
    </source>
</evidence>
<protein>
    <submittedName>
        <fullName evidence="2">PilN domain-containing protein</fullName>
    </submittedName>
</protein>
<sequence>MQILSGILNKINILVVEFQASDTTNIQAYIAKFNRNQIQLLPVNQSELTPQELTVVLYAGYGVLTKNKDDNTELLEKIKLNTEVYLYTEDTANHTLSFMRKEQLSKHVFSENYLVINQGCIANIQPPTIQSYIKNVYIKQIQWKSLFRIDSLGQQIATAFVKKTKMFFLLGCLSILILNAFIGHNISTKYKDQHKTLVLLRKKLDTEKRMTNQQIQRIQSFKSNLPYNYAWLCDQIASVVPLSIFLTELSIQPPLKSNSIKDKQSVDENRIYISGESSDSKSISQFIEDLEKLSFIKKTQLEKVTSKSNADKLSFLIKIEI</sequence>
<dbReference type="AlphaFoldDB" id="A0A9J6ZSR4"/>
<organism evidence="2 3">
    <name type="scientific">Xiashengella succiniciproducens</name>
    <dbReference type="NCBI Taxonomy" id="2949635"/>
    <lineage>
        <taxon>Bacteria</taxon>
        <taxon>Pseudomonadati</taxon>
        <taxon>Bacteroidota</taxon>
        <taxon>Bacteroidia</taxon>
        <taxon>Marinilabiliales</taxon>
        <taxon>Marinilabiliaceae</taxon>
        <taxon>Xiashengella</taxon>
    </lineage>
</organism>
<dbReference type="RefSeq" id="WP_250724979.1">
    <property type="nucleotide sequence ID" value="NZ_CP098400.1"/>
</dbReference>
<dbReference type="InterPro" id="IPR007813">
    <property type="entry name" value="PilN"/>
</dbReference>
<feature type="transmembrane region" description="Helical" evidence="1">
    <location>
        <begin position="166"/>
        <end position="186"/>
    </location>
</feature>
<dbReference type="Proteomes" id="UP001056426">
    <property type="component" value="Chromosome"/>
</dbReference>
<keyword evidence="3" id="KW-1185">Reference proteome</keyword>
<dbReference type="EMBL" id="CP098400">
    <property type="protein sequence ID" value="URW80625.1"/>
    <property type="molecule type" value="Genomic_DNA"/>
</dbReference>
<reference evidence="2" key="1">
    <citation type="submission" date="2022-05" db="EMBL/GenBank/DDBJ databases">
        <authorList>
            <person name="Sun X."/>
        </authorList>
    </citation>
    <scope>NUCLEOTIDE SEQUENCE</scope>
    <source>
        <strain evidence="2">Ai-910</strain>
    </source>
</reference>
<name>A0A9J6ZSR4_9BACT</name>
<keyword evidence="1" id="KW-0472">Membrane</keyword>
<keyword evidence="1" id="KW-1133">Transmembrane helix</keyword>
<keyword evidence="1" id="KW-0812">Transmembrane</keyword>
<evidence type="ECO:0000313" key="3">
    <source>
        <dbReference type="Proteomes" id="UP001056426"/>
    </source>
</evidence>
<accession>A0A9J6ZSR4</accession>
<reference evidence="2" key="2">
    <citation type="submission" date="2022-06" db="EMBL/GenBank/DDBJ databases">
        <title>Xiashengella guii gen. nov. sp. nov., a bacterium isolated form anaerobic digestion tank.</title>
        <authorList>
            <person name="Huang H."/>
        </authorList>
    </citation>
    <scope>NUCLEOTIDE SEQUENCE</scope>
    <source>
        <strain evidence="2">Ai-910</strain>
    </source>
</reference>
<dbReference type="Pfam" id="PF05137">
    <property type="entry name" value="PilN"/>
    <property type="match status" value="1"/>
</dbReference>
<proteinExistence type="predicted"/>
<dbReference type="KEGG" id="alkq:M9189_04580"/>
<evidence type="ECO:0000313" key="2">
    <source>
        <dbReference type="EMBL" id="URW80625.1"/>
    </source>
</evidence>
<gene>
    <name evidence="2" type="ORF">M9189_04580</name>
</gene>